<dbReference type="InterPro" id="IPR016181">
    <property type="entry name" value="Acyl_CoA_acyltransferase"/>
</dbReference>
<dbReference type="SUPFAM" id="SSF55729">
    <property type="entry name" value="Acyl-CoA N-acyltransferases (Nat)"/>
    <property type="match status" value="1"/>
</dbReference>
<comment type="caution">
    <text evidence="2">The sequence shown here is derived from an EMBL/GenBank/DDBJ whole genome shotgun (WGS) entry which is preliminary data.</text>
</comment>
<evidence type="ECO:0000313" key="3">
    <source>
        <dbReference type="Proteomes" id="UP001202831"/>
    </source>
</evidence>
<dbReference type="InterPro" id="IPR000182">
    <property type="entry name" value="GNAT_dom"/>
</dbReference>
<dbReference type="Gene3D" id="3.40.630.30">
    <property type="match status" value="1"/>
</dbReference>
<organism evidence="2 3">
    <name type="scientific">Shewanella corallii</name>
    <dbReference type="NCBI Taxonomy" id="560080"/>
    <lineage>
        <taxon>Bacteria</taxon>
        <taxon>Pseudomonadati</taxon>
        <taxon>Pseudomonadota</taxon>
        <taxon>Gammaproteobacteria</taxon>
        <taxon>Alteromonadales</taxon>
        <taxon>Shewanellaceae</taxon>
        <taxon>Shewanella</taxon>
    </lineage>
</organism>
<feature type="domain" description="N-acetyltransferase" evidence="1">
    <location>
        <begin position="29"/>
        <end position="177"/>
    </location>
</feature>
<evidence type="ECO:0000259" key="1">
    <source>
        <dbReference type="PROSITE" id="PS51186"/>
    </source>
</evidence>
<dbReference type="Pfam" id="PF13302">
    <property type="entry name" value="Acetyltransf_3"/>
    <property type="match status" value="1"/>
</dbReference>
<dbReference type="PANTHER" id="PTHR43792:SF1">
    <property type="entry name" value="N-ACETYLTRANSFERASE DOMAIN-CONTAINING PROTEIN"/>
    <property type="match status" value="1"/>
</dbReference>
<dbReference type="InterPro" id="IPR051531">
    <property type="entry name" value="N-acetyltransferase"/>
</dbReference>
<reference evidence="2 3" key="1">
    <citation type="submission" date="2022-01" db="EMBL/GenBank/DDBJ databases">
        <title>Whole genome-based taxonomy of the Shewanellaceae.</title>
        <authorList>
            <person name="Martin-Rodriguez A.J."/>
        </authorList>
    </citation>
    <scope>NUCLEOTIDE SEQUENCE [LARGE SCALE GENOMIC DNA]</scope>
    <source>
        <strain evidence="2 3">DSM 21332</strain>
    </source>
</reference>
<name>A0ABT0N7U6_9GAMM</name>
<protein>
    <submittedName>
        <fullName evidence="2">GNAT family N-acetyltransferase</fullName>
    </submittedName>
</protein>
<keyword evidence="3" id="KW-1185">Reference proteome</keyword>
<proteinExistence type="predicted"/>
<accession>A0ABT0N7U6</accession>
<dbReference type="RefSeq" id="WP_249249217.1">
    <property type="nucleotide sequence ID" value="NZ_JAKIKT010000004.1"/>
</dbReference>
<dbReference type="Proteomes" id="UP001202831">
    <property type="component" value="Unassembled WGS sequence"/>
</dbReference>
<sequence length="177" mass="19675">MTFEFITSRLNVVDWRQAQLNLGEAFYGQLLAILTPEVTKALPEGWQNLSAESIEDWFKARSAEGEILTLLLDDNQELADTHELAGLLMLYAEEGRDESSPGTTLHIGYLLGASFQGKGLAKELLQGLITHCQSLHDIKALVGGVHVSNQASRHLLVRCGFNIQSQTPEHIFYQLEL</sequence>
<dbReference type="EMBL" id="JAKIKT010000004">
    <property type="protein sequence ID" value="MCL2914531.1"/>
    <property type="molecule type" value="Genomic_DNA"/>
</dbReference>
<dbReference type="PANTHER" id="PTHR43792">
    <property type="entry name" value="GNAT FAMILY, PUTATIVE (AFU_ORTHOLOGUE AFUA_3G00765)-RELATED-RELATED"/>
    <property type="match status" value="1"/>
</dbReference>
<evidence type="ECO:0000313" key="2">
    <source>
        <dbReference type="EMBL" id="MCL2914531.1"/>
    </source>
</evidence>
<gene>
    <name evidence="2" type="ORF">L2725_12215</name>
</gene>
<dbReference type="PROSITE" id="PS51186">
    <property type="entry name" value="GNAT"/>
    <property type="match status" value="1"/>
</dbReference>